<comment type="caution">
    <text evidence="2">The sequence shown here is derived from an EMBL/GenBank/DDBJ whole genome shotgun (WGS) entry which is preliminary data.</text>
</comment>
<dbReference type="Proteomes" id="UP001187192">
    <property type="component" value="Unassembled WGS sequence"/>
</dbReference>
<protein>
    <submittedName>
        <fullName evidence="2">Uncharacterized protein</fullName>
    </submittedName>
</protein>
<accession>A0AA88DUT4</accession>
<keyword evidence="3" id="KW-1185">Reference proteome</keyword>
<gene>
    <name evidence="2" type="ORF">TIFTF001_031115</name>
</gene>
<sequence length="182" mass="20133">MEELHSVQAPEQPGTQAGPQLVNLTRGEDIIVTRTASESTISGRDKDLGEESKSSSSATPQDEEMVAWVGDRPVYTVDYFTMVVTPEYLVLLREEFQIPDDIDLVVPAIFEADDPETQLSLYAAKCQHVSNTDKLFHSLGEVFLCRAPVQYLLETLPDEGNSCNNEVLLLPGLPGDVHCWLP</sequence>
<feature type="compositionally biased region" description="Basic and acidic residues" evidence="1">
    <location>
        <begin position="43"/>
        <end position="53"/>
    </location>
</feature>
<reference evidence="2" key="1">
    <citation type="submission" date="2023-07" db="EMBL/GenBank/DDBJ databases">
        <title>draft genome sequence of fig (Ficus carica).</title>
        <authorList>
            <person name="Takahashi T."/>
            <person name="Nishimura K."/>
        </authorList>
    </citation>
    <scope>NUCLEOTIDE SEQUENCE</scope>
</reference>
<dbReference type="EMBL" id="BTGU01000121">
    <property type="protein sequence ID" value="GMN62019.1"/>
    <property type="molecule type" value="Genomic_DNA"/>
</dbReference>
<proteinExistence type="predicted"/>
<evidence type="ECO:0000256" key="1">
    <source>
        <dbReference type="SAM" id="MobiDB-lite"/>
    </source>
</evidence>
<dbReference type="AlphaFoldDB" id="A0AA88DUT4"/>
<name>A0AA88DUT4_FICCA</name>
<evidence type="ECO:0000313" key="2">
    <source>
        <dbReference type="EMBL" id="GMN62019.1"/>
    </source>
</evidence>
<feature type="region of interest" description="Disordered" evidence="1">
    <location>
        <begin position="1"/>
        <end position="64"/>
    </location>
</feature>
<organism evidence="2 3">
    <name type="scientific">Ficus carica</name>
    <name type="common">Common fig</name>
    <dbReference type="NCBI Taxonomy" id="3494"/>
    <lineage>
        <taxon>Eukaryota</taxon>
        <taxon>Viridiplantae</taxon>
        <taxon>Streptophyta</taxon>
        <taxon>Embryophyta</taxon>
        <taxon>Tracheophyta</taxon>
        <taxon>Spermatophyta</taxon>
        <taxon>Magnoliopsida</taxon>
        <taxon>eudicotyledons</taxon>
        <taxon>Gunneridae</taxon>
        <taxon>Pentapetalae</taxon>
        <taxon>rosids</taxon>
        <taxon>fabids</taxon>
        <taxon>Rosales</taxon>
        <taxon>Moraceae</taxon>
        <taxon>Ficeae</taxon>
        <taxon>Ficus</taxon>
    </lineage>
</organism>
<evidence type="ECO:0000313" key="3">
    <source>
        <dbReference type="Proteomes" id="UP001187192"/>
    </source>
</evidence>